<dbReference type="Proteomes" id="UP001596226">
    <property type="component" value="Unassembled WGS sequence"/>
</dbReference>
<protein>
    <recommendedName>
        <fullName evidence="3">PE domain-containing protein</fullName>
    </recommendedName>
</protein>
<dbReference type="EMBL" id="JBHSQS010000003">
    <property type="protein sequence ID" value="MFC5922861.1"/>
    <property type="molecule type" value="Genomic_DNA"/>
</dbReference>
<dbReference type="RefSeq" id="WP_377506490.1">
    <property type="nucleotide sequence ID" value="NZ_JBHSQS010000003.1"/>
</dbReference>
<gene>
    <name evidence="1" type="ORF">ACFQGL_05840</name>
</gene>
<evidence type="ECO:0000313" key="1">
    <source>
        <dbReference type="EMBL" id="MFC5922861.1"/>
    </source>
</evidence>
<sequence>MPGFDVQPEAIVIAGNNLASTGEDFLAQLAAFEAATAAYDGAWGDDTIGTYIGTAYSLVSQWALDCWCTVADELAAAGDDLVGVAEAYDRIEAEAIAALSALGENLG</sequence>
<comment type="caution">
    <text evidence="1">The sequence shown here is derived from an EMBL/GenBank/DDBJ whole genome shotgun (WGS) entry which is preliminary data.</text>
</comment>
<keyword evidence="2" id="KW-1185">Reference proteome</keyword>
<accession>A0ABW1H2F9</accession>
<proteinExistence type="predicted"/>
<evidence type="ECO:0008006" key="3">
    <source>
        <dbReference type="Google" id="ProtNLM"/>
    </source>
</evidence>
<evidence type="ECO:0000313" key="2">
    <source>
        <dbReference type="Proteomes" id="UP001596226"/>
    </source>
</evidence>
<reference evidence="2" key="1">
    <citation type="journal article" date="2019" name="Int. J. Syst. Evol. Microbiol.">
        <title>The Global Catalogue of Microorganisms (GCM) 10K type strain sequencing project: providing services to taxonomists for standard genome sequencing and annotation.</title>
        <authorList>
            <consortium name="The Broad Institute Genomics Platform"/>
            <consortium name="The Broad Institute Genome Sequencing Center for Infectious Disease"/>
            <person name="Wu L."/>
            <person name="Ma J."/>
        </authorList>
    </citation>
    <scope>NUCLEOTIDE SEQUENCE [LARGE SCALE GENOMIC DNA]</scope>
    <source>
        <strain evidence="2">CGMCC 4.7144</strain>
    </source>
</reference>
<organism evidence="1 2">
    <name type="scientific">Micromonospora vulcania</name>
    <dbReference type="NCBI Taxonomy" id="1441873"/>
    <lineage>
        <taxon>Bacteria</taxon>
        <taxon>Bacillati</taxon>
        <taxon>Actinomycetota</taxon>
        <taxon>Actinomycetes</taxon>
        <taxon>Micromonosporales</taxon>
        <taxon>Micromonosporaceae</taxon>
        <taxon>Micromonospora</taxon>
    </lineage>
</organism>
<name>A0ABW1H2F9_9ACTN</name>